<reference evidence="1" key="3">
    <citation type="journal article" date="2017" name="Nature">
        <title>Genome sequence of the progenitor of the wheat D genome Aegilops tauschii.</title>
        <authorList>
            <person name="Luo M.C."/>
            <person name="Gu Y.Q."/>
            <person name="Puiu D."/>
            <person name="Wang H."/>
            <person name="Twardziok S.O."/>
            <person name="Deal K.R."/>
            <person name="Huo N."/>
            <person name="Zhu T."/>
            <person name="Wang L."/>
            <person name="Wang Y."/>
            <person name="McGuire P.E."/>
            <person name="Liu S."/>
            <person name="Long H."/>
            <person name="Ramasamy R.K."/>
            <person name="Rodriguez J.C."/>
            <person name="Van S.L."/>
            <person name="Yuan L."/>
            <person name="Wang Z."/>
            <person name="Xia Z."/>
            <person name="Xiao L."/>
            <person name="Anderson O.D."/>
            <person name="Ouyang S."/>
            <person name="Liang Y."/>
            <person name="Zimin A.V."/>
            <person name="Pertea G."/>
            <person name="Qi P."/>
            <person name="Bennetzen J.L."/>
            <person name="Dai X."/>
            <person name="Dawson M.W."/>
            <person name="Muller H.G."/>
            <person name="Kugler K."/>
            <person name="Rivarola-Duarte L."/>
            <person name="Spannagl M."/>
            <person name="Mayer K.F.X."/>
            <person name="Lu F.H."/>
            <person name="Bevan M.W."/>
            <person name="Leroy P."/>
            <person name="Li P."/>
            <person name="You F.M."/>
            <person name="Sun Q."/>
            <person name="Liu Z."/>
            <person name="Lyons E."/>
            <person name="Wicker T."/>
            <person name="Salzberg S.L."/>
            <person name="Devos K.M."/>
            <person name="Dvorak J."/>
        </authorList>
    </citation>
    <scope>NUCLEOTIDE SEQUENCE [LARGE SCALE GENOMIC DNA]</scope>
    <source>
        <strain evidence="1">cv. AL8/78</strain>
    </source>
</reference>
<dbReference type="AlphaFoldDB" id="A0A453FBR4"/>
<dbReference type="Proteomes" id="UP000015105">
    <property type="component" value="Chromosome 3D"/>
</dbReference>
<protein>
    <submittedName>
        <fullName evidence="1">Uncharacterized protein</fullName>
    </submittedName>
</protein>
<evidence type="ECO:0000313" key="1">
    <source>
        <dbReference type="EnsemblPlants" id="AET3Gv20633900.4"/>
    </source>
</evidence>
<accession>A0A453FBR4</accession>
<reference evidence="1" key="4">
    <citation type="submission" date="2019-03" db="UniProtKB">
        <authorList>
            <consortium name="EnsemblPlants"/>
        </authorList>
    </citation>
    <scope>IDENTIFICATION</scope>
</reference>
<evidence type="ECO:0000313" key="2">
    <source>
        <dbReference type="Proteomes" id="UP000015105"/>
    </source>
</evidence>
<sequence>MDVGTDSYASSLQSALCAAPLAATPERTDVRLLVGSLLLCPSS</sequence>
<dbReference type="Gramene" id="AET3Gv20633900.4">
    <property type="protein sequence ID" value="AET3Gv20633900.4"/>
    <property type="gene ID" value="AET3Gv20633900"/>
</dbReference>
<organism evidence="1 2">
    <name type="scientific">Aegilops tauschii subsp. strangulata</name>
    <name type="common">Goatgrass</name>
    <dbReference type="NCBI Taxonomy" id="200361"/>
    <lineage>
        <taxon>Eukaryota</taxon>
        <taxon>Viridiplantae</taxon>
        <taxon>Streptophyta</taxon>
        <taxon>Embryophyta</taxon>
        <taxon>Tracheophyta</taxon>
        <taxon>Spermatophyta</taxon>
        <taxon>Magnoliopsida</taxon>
        <taxon>Liliopsida</taxon>
        <taxon>Poales</taxon>
        <taxon>Poaceae</taxon>
        <taxon>BOP clade</taxon>
        <taxon>Pooideae</taxon>
        <taxon>Triticodae</taxon>
        <taxon>Triticeae</taxon>
        <taxon>Triticinae</taxon>
        <taxon>Aegilops</taxon>
    </lineage>
</organism>
<keyword evidence="2" id="KW-1185">Reference proteome</keyword>
<dbReference type="EnsemblPlants" id="AET3Gv20633900.4">
    <property type="protein sequence ID" value="AET3Gv20633900.4"/>
    <property type="gene ID" value="AET3Gv20633900"/>
</dbReference>
<reference evidence="1" key="5">
    <citation type="journal article" date="2021" name="G3 (Bethesda)">
        <title>Aegilops tauschii genome assembly Aet v5.0 features greater sequence contiguity and improved annotation.</title>
        <authorList>
            <person name="Wang L."/>
            <person name="Zhu T."/>
            <person name="Rodriguez J.C."/>
            <person name="Deal K.R."/>
            <person name="Dubcovsky J."/>
            <person name="McGuire P.E."/>
            <person name="Lux T."/>
            <person name="Spannagl M."/>
            <person name="Mayer K.F.X."/>
            <person name="Baldrich P."/>
            <person name="Meyers B.C."/>
            <person name="Huo N."/>
            <person name="Gu Y.Q."/>
            <person name="Zhou H."/>
            <person name="Devos K.M."/>
            <person name="Bennetzen J.L."/>
            <person name="Unver T."/>
            <person name="Budak H."/>
            <person name="Gulick P.J."/>
            <person name="Galiba G."/>
            <person name="Kalapos B."/>
            <person name="Nelson D.R."/>
            <person name="Li P."/>
            <person name="You F.M."/>
            <person name="Luo M.C."/>
            <person name="Dvorak J."/>
        </authorList>
    </citation>
    <scope>NUCLEOTIDE SEQUENCE [LARGE SCALE GENOMIC DNA]</scope>
    <source>
        <strain evidence="1">cv. AL8/78</strain>
    </source>
</reference>
<reference evidence="2" key="2">
    <citation type="journal article" date="2017" name="Nat. Plants">
        <title>The Aegilops tauschii genome reveals multiple impacts of transposons.</title>
        <authorList>
            <person name="Zhao G."/>
            <person name="Zou C."/>
            <person name="Li K."/>
            <person name="Wang K."/>
            <person name="Li T."/>
            <person name="Gao L."/>
            <person name="Zhang X."/>
            <person name="Wang H."/>
            <person name="Yang Z."/>
            <person name="Liu X."/>
            <person name="Jiang W."/>
            <person name="Mao L."/>
            <person name="Kong X."/>
            <person name="Jiao Y."/>
            <person name="Jia J."/>
        </authorList>
    </citation>
    <scope>NUCLEOTIDE SEQUENCE [LARGE SCALE GENOMIC DNA]</scope>
    <source>
        <strain evidence="2">cv. AL8/78</strain>
    </source>
</reference>
<name>A0A453FBR4_AEGTS</name>
<reference evidence="2" key="1">
    <citation type="journal article" date="2014" name="Science">
        <title>Ancient hybridizations among the ancestral genomes of bread wheat.</title>
        <authorList>
            <consortium name="International Wheat Genome Sequencing Consortium,"/>
            <person name="Marcussen T."/>
            <person name="Sandve S.R."/>
            <person name="Heier L."/>
            <person name="Spannagl M."/>
            <person name="Pfeifer M."/>
            <person name="Jakobsen K.S."/>
            <person name="Wulff B.B."/>
            <person name="Steuernagel B."/>
            <person name="Mayer K.F."/>
            <person name="Olsen O.A."/>
        </authorList>
    </citation>
    <scope>NUCLEOTIDE SEQUENCE [LARGE SCALE GENOMIC DNA]</scope>
    <source>
        <strain evidence="2">cv. AL8/78</strain>
    </source>
</reference>
<proteinExistence type="predicted"/>